<dbReference type="GO" id="GO:0006355">
    <property type="term" value="P:regulation of DNA-templated transcription"/>
    <property type="evidence" value="ECO:0007669"/>
    <property type="project" value="InterPro"/>
</dbReference>
<dbReference type="InterPro" id="IPR036634">
    <property type="entry name" value="PRD_sf"/>
</dbReference>
<reference evidence="3 4" key="1">
    <citation type="submission" date="2019-01" db="EMBL/GenBank/DDBJ databases">
        <title>Bacillus sp. M5HDSG1-1, whole genome shotgun sequence.</title>
        <authorList>
            <person name="Tuo L."/>
        </authorList>
    </citation>
    <scope>NUCLEOTIDE SEQUENCE [LARGE SCALE GENOMIC DNA]</scope>
    <source>
        <strain evidence="3 4">M5HDSG1-1</strain>
    </source>
</reference>
<dbReference type="SMART" id="SM01061">
    <property type="entry name" value="CAT_RBD"/>
    <property type="match status" value="1"/>
</dbReference>
<dbReference type="SUPFAM" id="SSF50151">
    <property type="entry name" value="SacY-like RNA-binding domain"/>
    <property type="match status" value="1"/>
</dbReference>
<dbReference type="InterPro" id="IPR036650">
    <property type="entry name" value="CAT_RNA-bd_dom_sf"/>
</dbReference>
<dbReference type="SUPFAM" id="SSF63520">
    <property type="entry name" value="PTS-regulatory domain, PRD"/>
    <property type="match status" value="2"/>
</dbReference>
<comment type="caution">
    <text evidence="3">The sequence shown here is derived from an EMBL/GenBank/DDBJ whole genome shotgun (WGS) entry which is preliminary data.</text>
</comment>
<dbReference type="PANTHER" id="PTHR30185">
    <property type="entry name" value="CRYPTIC BETA-GLUCOSIDE BGL OPERON ANTITERMINATOR"/>
    <property type="match status" value="1"/>
</dbReference>
<evidence type="ECO:0000313" key="4">
    <source>
        <dbReference type="Proteomes" id="UP000288024"/>
    </source>
</evidence>
<keyword evidence="1" id="KW-0677">Repeat</keyword>
<dbReference type="PANTHER" id="PTHR30185:SF15">
    <property type="entry name" value="CRYPTIC BETA-GLUCOSIDE BGL OPERON ANTITERMINATOR"/>
    <property type="match status" value="1"/>
</dbReference>
<dbReference type="Gene3D" id="1.10.1790.10">
    <property type="entry name" value="PRD domain"/>
    <property type="match status" value="2"/>
</dbReference>
<evidence type="ECO:0000313" key="3">
    <source>
        <dbReference type="EMBL" id="RVT62608.1"/>
    </source>
</evidence>
<dbReference type="Pfam" id="PF03123">
    <property type="entry name" value="CAT_RBD"/>
    <property type="match status" value="1"/>
</dbReference>
<dbReference type="InterPro" id="IPR050661">
    <property type="entry name" value="BglG_antiterminators"/>
</dbReference>
<feature type="domain" description="PRD" evidence="2">
    <location>
        <begin position="170"/>
        <end position="281"/>
    </location>
</feature>
<dbReference type="InterPro" id="IPR011608">
    <property type="entry name" value="PRD"/>
</dbReference>
<evidence type="ECO:0000259" key="2">
    <source>
        <dbReference type="PROSITE" id="PS51372"/>
    </source>
</evidence>
<feature type="domain" description="PRD" evidence="2">
    <location>
        <begin position="64"/>
        <end position="169"/>
    </location>
</feature>
<proteinExistence type="predicted"/>
<dbReference type="GO" id="GO:0003723">
    <property type="term" value="F:RNA binding"/>
    <property type="evidence" value="ECO:0007669"/>
    <property type="project" value="InterPro"/>
</dbReference>
<dbReference type="RefSeq" id="WP_127738559.1">
    <property type="nucleotide sequence ID" value="NZ_RZTZ01000004.1"/>
</dbReference>
<protein>
    <submittedName>
        <fullName evidence="3">PRD domain-containing protein</fullName>
    </submittedName>
</protein>
<dbReference type="InterPro" id="IPR004341">
    <property type="entry name" value="CAT_RNA-bd_dom"/>
</dbReference>
<keyword evidence="4" id="KW-1185">Reference proteome</keyword>
<gene>
    <name evidence="3" type="ORF">EM808_12570</name>
</gene>
<dbReference type="Pfam" id="PF00874">
    <property type="entry name" value="PRD"/>
    <property type="match status" value="2"/>
</dbReference>
<dbReference type="PROSITE" id="PS51372">
    <property type="entry name" value="PRD_2"/>
    <property type="match status" value="2"/>
</dbReference>
<dbReference type="AlphaFoldDB" id="A0A437KB02"/>
<dbReference type="Proteomes" id="UP000288024">
    <property type="component" value="Unassembled WGS sequence"/>
</dbReference>
<name>A0A437KB02_9BACI</name>
<organism evidence="3 4">
    <name type="scientific">Niallia taxi</name>
    <dbReference type="NCBI Taxonomy" id="2499688"/>
    <lineage>
        <taxon>Bacteria</taxon>
        <taxon>Bacillati</taxon>
        <taxon>Bacillota</taxon>
        <taxon>Bacilli</taxon>
        <taxon>Bacillales</taxon>
        <taxon>Bacillaceae</taxon>
        <taxon>Niallia</taxon>
    </lineage>
</organism>
<evidence type="ECO:0000256" key="1">
    <source>
        <dbReference type="ARBA" id="ARBA00022737"/>
    </source>
</evidence>
<accession>A0A437KB02</accession>
<dbReference type="Gene3D" id="2.30.24.10">
    <property type="entry name" value="CAT RNA-binding domain"/>
    <property type="match status" value="1"/>
</dbReference>
<dbReference type="EMBL" id="RZTZ01000004">
    <property type="protein sequence ID" value="RVT62608.1"/>
    <property type="molecule type" value="Genomic_DNA"/>
</dbReference>
<dbReference type="NCBIfam" id="NF046042">
    <property type="entry name" value="LicT"/>
    <property type="match status" value="1"/>
</dbReference>
<sequence length="282" mass="33131">MKLKQAFNNNVALALDNSGNEIIVMGKGVGFNKKSYEEIDPKLVDKVYSLDSPESNQLTSILNSIPADYIFLTNQIIRLGEDILQKKLSDAFIITLADHLNFALERHQDNLLIKNPLHWEVKNLYKDEYEIGMKALNLIKRFTNISLPEYEATSIALHFVNAQHKSEEMKVTLQITEITNKILEIISYHYQMKIQEDTINYSRLLTHLRYFILRQLNHDEKTMEEVTSLYNIIKERYQNAYTCVKKIEKYLNIEYNWLLSNDELAYLAIHIHRMTSRNEKQN</sequence>